<accession>A0ABT7ZDI6</accession>
<dbReference type="SUPFAM" id="SSF55729">
    <property type="entry name" value="Acyl-CoA N-acyltransferases (Nat)"/>
    <property type="match status" value="1"/>
</dbReference>
<dbReference type="Pfam" id="PF09924">
    <property type="entry name" value="LPG_synthase_C"/>
    <property type="match status" value="1"/>
</dbReference>
<dbReference type="InterPro" id="IPR016181">
    <property type="entry name" value="Acyl_CoA_acyltransferase"/>
</dbReference>
<evidence type="ECO:0000256" key="2">
    <source>
        <dbReference type="ARBA" id="ARBA00022475"/>
    </source>
</evidence>
<dbReference type="PANTHER" id="PTHR34697:SF2">
    <property type="entry name" value="PHOSPHATIDYLGLYCEROL LYSYLTRANSFERASE"/>
    <property type="match status" value="1"/>
</dbReference>
<keyword evidence="2" id="KW-1003">Cell membrane</keyword>
<reference evidence="7" key="1">
    <citation type="submission" date="2023-06" db="EMBL/GenBank/DDBJ databases">
        <title>WGS-Sequencing of Streptomyces ficellus isolate 21 collected from sand in Gara Djebilet Iron Mine in Algeria.</title>
        <authorList>
            <person name="Zegers G.P."/>
            <person name="Gomez A."/>
            <person name="Gueddou A."/>
            <person name="Zahara A.F."/>
            <person name="Worth M."/>
            <person name="Sevigny J.L."/>
            <person name="Tisa L."/>
        </authorList>
    </citation>
    <scope>NUCLEOTIDE SEQUENCE</scope>
    <source>
        <strain evidence="7">AS11</strain>
    </source>
</reference>
<evidence type="ECO:0000259" key="6">
    <source>
        <dbReference type="Pfam" id="PF09924"/>
    </source>
</evidence>
<keyword evidence="5" id="KW-0472">Membrane</keyword>
<keyword evidence="4" id="KW-1133">Transmembrane helix</keyword>
<dbReference type="InterPro" id="IPR024320">
    <property type="entry name" value="LPG_synthase_C"/>
</dbReference>
<dbReference type="Proteomes" id="UP001174050">
    <property type="component" value="Unassembled WGS sequence"/>
</dbReference>
<feature type="domain" description="Phosphatidylglycerol lysyltransferase C-terminal" evidence="6">
    <location>
        <begin position="19"/>
        <end position="309"/>
    </location>
</feature>
<name>A0ABT7ZDI6_9ACTN</name>
<evidence type="ECO:0000313" key="7">
    <source>
        <dbReference type="EMBL" id="MDN3297071.1"/>
    </source>
</evidence>
<evidence type="ECO:0000313" key="8">
    <source>
        <dbReference type="Proteomes" id="UP001174050"/>
    </source>
</evidence>
<proteinExistence type="predicted"/>
<evidence type="ECO:0000256" key="3">
    <source>
        <dbReference type="ARBA" id="ARBA00022692"/>
    </source>
</evidence>
<gene>
    <name evidence="7" type="ORF">QWM81_24095</name>
</gene>
<dbReference type="PANTHER" id="PTHR34697">
    <property type="entry name" value="PHOSPHATIDYLGLYCEROL LYSYLTRANSFERASE"/>
    <property type="match status" value="1"/>
</dbReference>
<keyword evidence="8" id="KW-1185">Reference proteome</keyword>
<organism evidence="7 8">
    <name type="scientific">Streptomyces ficellus</name>
    <dbReference type="NCBI Taxonomy" id="1977088"/>
    <lineage>
        <taxon>Bacteria</taxon>
        <taxon>Bacillati</taxon>
        <taxon>Actinomycetota</taxon>
        <taxon>Actinomycetes</taxon>
        <taxon>Kitasatosporales</taxon>
        <taxon>Streptomycetaceae</taxon>
        <taxon>Streptomyces</taxon>
    </lineage>
</organism>
<evidence type="ECO:0000256" key="5">
    <source>
        <dbReference type="ARBA" id="ARBA00023136"/>
    </source>
</evidence>
<keyword evidence="3" id="KW-0812">Transmembrane</keyword>
<comment type="subcellular location">
    <subcellularLocation>
        <location evidence="1">Cell membrane</location>
        <topology evidence="1">Multi-pass membrane protein</topology>
    </subcellularLocation>
</comment>
<evidence type="ECO:0000256" key="4">
    <source>
        <dbReference type="ARBA" id="ARBA00022989"/>
    </source>
</evidence>
<evidence type="ECO:0000256" key="1">
    <source>
        <dbReference type="ARBA" id="ARBA00004651"/>
    </source>
</evidence>
<dbReference type="RefSeq" id="WP_290114424.1">
    <property type="nucleotide sequence ID" value="NZ_JAUEPL010000043.1"/>
</dbReference>
<sequence length="330" mass="36768">MTAGTLPEDSLVKALNSFSDNPSGFLALNRGNKHFTCPETEGFISYRESGRYLVQFAGPFAPADGYGRLLDAFSAYARKRRRRVVAVQLQSQDARRYADRGYTVNQIGASYAVDLTRFTLRGKPFVQLRNKVSRAHRSGLTVVEAEHEKVGEALTAIDGVWLRSKGKHAKELEFLVGETGGPFQPERRLFVGYLDDQPIGYISYSPAHGSRPGWLHDLSRRNPDSPPGVMEAINKAAILKFQEEEVPWLHFGFTPFTGLDPAVEMDGASSAFGWLVKQLAQRGDSVYPAKSQLAYKEKWAPHLTIPEYVGFQGRARLNGFLHIMRASNAM</sequence>
<protein>
    <submittedName>
        <fullName evidence="7">DUF2156 domain-containing protein</fullName>
    </submittedName>
</protein>
<dbReference type="EMBL" id="JAUEPL010000043">
    <property type="protein sequence ID" value="MDN3297071.1"/>
    <property type="molecule type" value="Genomic_DNA"/>
</dbReference>
<dbReference type="InterPro" id="IPR051211">
    <property type="entry name" value="PG_lysyltransferase"/>
</dbReference>
<comment type="caution">
    <text evidence="7">The sequence shown here is derived from an EMBL/GenBank/DDBJ whole genome shotgun (WGS) entry which is preliminary data.</text>
</comment>